<dbReference type="KEGG" id="aaqi:AAQM_0260"/>
<accession>A0AAE7B097</accession>
<evidence type="ECO:0000313" key="7">
    <source>
        <dbReference type="Proteomes" id="UP000502065"/>
    </source>
</evidence>
<dbReference type="Proteomes" id="UP000502065">
    <property type="component" value="Chromosome"/>
</dbReference>
<evidence type="ECO:0000259" key="5">
    <source>
        <dbReference type="PROSITE" id="PS50109"/>
    </source>
</evidence>
<keyword evidence="3" id="KW-0597">Phosphoprotein</keyword>
<keyword evidence="4" id="KW-1133">Transmembrane helix</keyword>
<dbReference type="InterPro" id="IPR003661">
    <property type="entry name" value="HisK_dim/P_dom"/>
</dbReference>
<dbReference type="PANTHER" id="PTHR43065:SF42">
    <property type="entry name" value="TWO-COMPONENT SENSOR PPRA"/>
    <property type="match status" value="1"/>
</dbReference>
<keyword evidence="6" id="KW-0418">Kinase</keyword>
<dbReference type="PROSITE" id="PS50109">
    <property type="entry name" value="HIS_KIN"/>
    <property type="match status" value="1"/>
</dbReference>
<name>A0AAE7B097_9BACT</name>
<dbReference type="CDD" id="cd00082">
    <property type="entry name" value="HisKA"/>
    <property type="match status" value="1"/>
</dbReference>
<proteinExistence type="predicted"/>
<keyword evidence="4" id="KW-0812">Transmembrane</keyword>
<evidence type="ECO:0000256" key="4">
    <source>
        <dbReference type="SAM" id="Phobius"/>
    </source>
</evidence>
<reference evidence="6 7" key="1">
    <citation type="submission" date="2018-07" db="EMBL/GenBank/DDBJ databases">
        <title>Identification of phenol metabolism pathways in Arcobacter.</title>
        <authorList>
            <person name="Miller W.G."/>
            <person name="Yee E."/>
            <person name="Bono J.L."/>
        </authorList>
    </citation>
    <scope>NUCLEOTIDE SEQUENCE [LARGE SCALE GENOMIC DNA]</scope>
    <source>
        <strain evidence="6 7">W63</strain>
    </source>
</reference>
<dbReference type="PRINTS" id="PR00344">
    <property type="entry name" value="BCTRLSENSOR"/>
</dbReference>
<evidence type="ECO:0000256" key="3">
    <source>
        <dbReference type="ARBA" id="ARBA00022553"/>
    </source>
</evidence>
<dbReference type="EMBL" id="CP030944">
    <property type="protein sequence ID" value="QKE25033.1"/>
    <property type="molecule type" value="Genomic_DNA"/>
</dbReference>
<evidence type="ECO:0000313" key="6">
    <source>
        <dbReference type="EMBL" id="QKE25033.1"/>
    </source>
</evidence>
<dbReference type="Pfam" id="PF00512">
    <property type="entry name" value="HisKA"/>
    <property type="match status" value="1"/>
</dbReference>
<evidence type="ECO:0000256" key="1">
    <source>
        <dbReference type="ARBA" id="ARBA00000085"/>
    </source>
</evidence>
<dbReference type="InterPro" id="IPR036890">
    <property type="entry name" value="HATPase_C_sf"/>
</dbReference>
<dbReference type="SMART" id="SM00387">
    <property type="entry name" value="HATPase_c"/>
    <property type="match status" value="1"/>
</dbReference>
<keyword evidence="6" id="KW-0808">Transferase</keyword>
<comment type="catalytic activity">
    <reaction evidence="1">
        <text>ATP + protein L-histidine = ADP + protein N-phospho-L-histidine.</text>
        <dbReference type="EC" id="2.7.13.3"/>
    </reaction>
</comment>
<keyword evidence="4" id="KW-0472">Membrane</keyword>
<dbReference type="RefSeq" id="WP_129094505.1">
    <property type="nucleotide sequence ID" value="NZ_CBCSAE010000001.1"/>
</dbReference>
<feature type="transmembrane region" description="Helical" evidence="4">
    <location>
        <begin position="295"/>
        <end position="318"/>
    </location>
</feature>
<organism evidence="6 7">
    <name type="scientific">Arcobacter aquimarinus</name>
    <dbReference type="NCBI Taxonomy" id="1315211"/>
    <lineage>
        <taxon>Bacteria</taxon>
        <taxon>Pseudomonadati</taxon>
        <taxon>Campylobacterota</taxon>
        <taxon>Epsilonproteobacteria</taxon>
        <taxon>Campylobacterales</taxon>
        <taxon>Arcobacteraceae</taxon>
        <taxon>Arcobacter</taxon>
    </lineage>
</organism>
<dbReference type="InterPro" id="IPR003594">
    <property type="entry name" value="HATPase_dom"/>
</dbReference>
<dbReference type="Gene3D" id="1.10.287.130">
    <property type="match status" value="1"/>
</dbReference>
<keyword evidence="7" id="KW-1185">Reference proteome</keyword>
<dbReference type="EC" id="2.7.13.3" evidence="2"/>
<sequence length="584" mass="68555">MKNKERYIVINVIVLLFICLLTIFIGDYLISKKEKELLEQKYSLISKNLKEKSYSLIESKKNATLALTLTLSENEKIKNVLLSKGEIKYELNLLSEKLKNYTDFRNVWFQMIDKDGVSIYRSWTEDKNDKIKLFRSDLHPLLKSPKIQNNISVGIYDITFKSQIPIYNQNNFLGVLEGITHFNSITKELKNSDLVEVVLLVEKKFTEQLRKNSFTNIFLKDYYVANFDSSTELLKYLENQNFDDLLKIENYFIKDGMLITNVIINQDNDKLANMLLFRNLNSIDISEINQFKKHAFSYLTFFLIVFCLTIFVIGYYLYSKRLRELNQILQQTVNKEILKNDEKNKILFQQNKMAAMGEMIENIAHQWRQPLSVITTAASSIKLKKEYGLLEDKEYEESMNYIIDTANYLSNTIDDFRYYFSPNKSKNLFNSKKLVEKAVSLLNLSFNDNQIEIIKNVEDLEITSFENELLQVIINILNNAQDELIKKEKDEKRYIFIDLFRQNDNLKIKIKDNAGGIKEEIKDRIFEPYFTTKHKSKGTGIGLYMCEEIIIKHIKGKIEVSNEKYTYNNNEFVGALFKITVPLT</sequence>
<dbReference type="GO" id="GO:0000155">
    <property type="term" value="F:phosphorelay sensor kinase activity"/>
    <property type="evidence" value="ECO:0007669"/>
    <property type="project" value="InterPro"/>
</dbReference>
<dbReference type="Pfam" id="PF02518">
    <property type="entry name" value="HATPase_c"/>
    <property type="match status" value="1"/>
</dbReference>
<dbReference type="InterPro" id="IPR004358">
    <property type="entry name" value="Sig_transdc_His_kin-like_C"/>
</dbReference>
<feature type="transmembrane region" description="Helical" evidence="4">
    <location>
        <begin position="7"/>
        <end position="30"/>
    </location>
</feature>
<dbReference type="SUPFAM" id="SSF47384">
    <property type="entry name" value="Homodimeric domain of signal transducing histidine kinase"/>
    <property type="match status" value="1"/>
</dbReference>
<feature type="domain" description="Histidine kinase" evidence="5">
    <location>
        <begin position="362"/>
        <end position="584"/>
    </location>
</feature>
<gene>
    <name evidence="6" type="ORF">AAQM_0260</name>
</gene>
<dbReference type="InterPro" id="IPR005467">
    <property type="entry name" value="His_kinase_dom"/>
</dbReference>
<dbReference type="Gene3D" id="3.30.565.10">
    <property type="entry name" value="Histidine kinase-like ATPase, C-terminal domain"/>
    <property type="match status" value="1"/>
</dbReference>
<protein>
    <recommendedName>
        <fullName evidence="2">histidine kinase</fullName>
        <ecNumber evidence="2">2.7.13.3</ecNumber>
    </recommendedName>
</protein>
<dbReference type="SUPFAM" id="SSF55874">
    <property type="entry name" value="ATPase domain of HSP90 chaperone/DNA topoisomerase II/histidine kinase"/>
    <property type="match status" value="1"/>
</dbReference>
<evidence type="ECO:0000256" key="2">
    <source>
        <dbReference type="ARBA" id="ARBA00012438"/>
    </source>
</evidence>
<dbReference type="AlphaFoldDB" id="A0AAE7B097"/>
<dbReference type="PANTHER" id="PTHR43065">
    <property type="entry name" value="SENSOR HISTIDINE KINASE"/>
    <property type="match status" value="1"/>
</dbReference>
<dbReference type="InterPro" id="IPR036097">
    <property type="entry name" value="HisK_dim/P_sf"/>
</dbReference>